<feature type="domain" description="Flagellar basal body rod protein N-terminal" evidence="5">
    <location>
        <begin position="13"/>
        <end position="43"/>
    </location>
</feature>
<dbReference type="Pfam" id="PF06429">
    <property type="entry name" value="Flg_bbr_C"/>
    <property type="match status" value="1"/>
</dbReference>
<evidence type="ECO:0000313" key="8">
    <source>
        <dbReference type="EMBL" id="CAJ70884.1"/>
    </source>
</evidence>
<evidence type="ECO:0000259" key="5">
    <source>
        <dbReference type="Pfam" id="PF00460"/>
    </source>
</evidence>
<organism evidence="8">
    <name type="scientific">Kuenenia stuttgartiensis</name>
    <dbReference type="NCBI Taxonomy" id="174633"/>
    <lineage>
        <taxon>Bacteria</taxon>
        <taxon>Pseudomonadati</taxon>
        <taxon>Planctomycetota</taxon>
        <taxon>Candidatus Brocadiia</taxon>
        <taxon>Candidatus Brocadiales</taxon>
        <taxon>Candidatus Brocadiaceae</taxon>
        <taxon>Candidatus Kuenenia</taxon>
    </lineage>
</organism>
<keyword evidence="3 4" id="KW-0975">Bacterial flagellum</keyword>
<reference evidence="8" key="1">
    <citation type="journal article" date="2006" name="Nature">
        <title>Deciphering the evolution and metabolism of an anammox bacterium from a community genome.</title>
        <authorList>
            <person name="Strous M."/>
            <person name="Pelletier E."/>
            <person name="Mangenot S."/>
            <person name="Rattei T."/>
            <person name="Lehner A."/>
            <person name="Taylor M.W."/>
            <person name="Horn M."/>
            <person name="Daims H."/>
            <person name="Bartol-Mavel D."/>
            <person name="Wincker P."/>
            <person name="Barbe V."/>
            <person name="Fonknechten N."/>
            <person name="Vallenet D."/>
            <person name="Segurens B."/>
            <person name="Schenowitz-Truong C."/>
            <person name="Medigue C."/>
            <person name="Collingro A."/>
            <person name="Snel B."/>
            <person name="Dutilh B.E."/>
            <person name="OpDenCamp H.J.M."/>
            <person name="vanDerDrift C."/>
            <person name="Cirpus I."/>
            <person name="vanDePas-Schoonen K.T."/>
            <person name="Harhangi H.R."/>
            <person name="vanNiftrik L."/>
            <person name="Schmid M."/>
            <person name="Keltjens J."/>
            <person name="vanDeVossenberg J."/>
            <person name="Kartal B."/>
            <person name="Meier H."/>
            <person name="Frishman D."/>
            <person name="Huynen M.A."/>
            <person name="Mewes H."/>
            <person name="Weissenbach J."/>
            <person name="Jetten M.S.M."/>
            <person name="Wagner M."/>
            <person name="LePaslier D."/>
        </authorList>
    </citation>
    <scope>NUCLEOTIDE SEQUENCE</scope>
</reference>
<proteinExistence type="inferred from homology"/>
<dbReference type="InterPro" id="IPR053967">
    <property type="entry name" value="LlgE_F_G-like_D1"/>
</dbReference>
<dbReference type="InterPro" id="IPR010930">
    <property type="entry name" value="Flg_bb/hook_C_dom"/>
</dbReference>
<protein>
    <submittedName>
        <fullName evidence="8">Strongly similar to flagellar hook protein</fullName>
    </submittedName>
</protein>
<dbReference type="NCBIfam" id="TIGR02490">
    <property type="entry name" value="flgF"/>
    <property type="match status" value="1"/>
</dbReference>
<name>Q1PUH9_KUEST</name>
<dbReference type="AlphaFoldDB" id="Q1PUH9"/>
<dbReference type="SUPFAM" id="SSF117143">
    <property type="entry name" value="Flagellar hook protein flgE"/>
    <property type="match status" value="1"/>
</dbReference>
<dbReference type="InterPro" id="IPR037925">
    <property type="entry name" value="FlgE/F/G-like"/>
</dbReference>
<keyword evidence="8" id="KW-0969">Cilium</keyword>
<gene>
    <name evidence="8" type="primary">flgE</name>
    <name evidence="8" type="ORF">kustb0139</name>
</gene>
<keyword evidence="8" id="KW-0966">Cell projection</keyword>
<evidence type="ECO:0000256" key="3">
    <source>
        <dbReference type="ARBA" id="ARBA00023143"/>
    </source>
</evidence>
<dbReference type="InterPro" id="IPR020013">
    <property type="entry name" value="Flagellar_FlgE/F/G"/>
</dbReference>
<dbReference type="PANTHER" id="PTHR30435">
    <property type="entry name" value="FLAGELLAR PROTEIN"/>
    <property type="match status" value="1"/>
</dbReference>
<dbReference type="Pfam" id="PF00460">
    <property type="entry name" value="Flg_bb_rod"/>
    <property type="match status" value="1"/>
</dbReference>
<evidence type="ECO:0000256" key="2">
    <source>
        <dbReference type="ARBA" id="ARBA00009677"/>
    </source>
</evidence>
<feature type="domain" description="Flagellar hook protein FlgE/F/G-like D1" evidence="7">
    <location>
        <begin position="93"/>
        <end position="158"/>
    </location>
</feature>
<dbReference type="Pfam" id="PF22692">
    <property type="entry name" value="LlgE_F_G_D1"/>
    <property type="match status" value="1"/>
</dbReference>
<evidence type="ECO:0000256" key="4">
    <source>
        <dbReference type="RuleBase" id="RU362116"/>
    </source>
</evidence>
<dbReference type="InterPro" id="IPR001444">
    <property type="entry name" value="Flag_bb_rod_N"/>
</dbReference>
<reference evidence="8" key="2">
    <citation type="submission" date="2006-01" db="EMBL/GenBank/DDBJ databases">
        <authorList>
            <person name="Genoscope"/>
        </authorList>
    </citation>
    <scope>NUCLEOTIDE SEQUENCE</scope>
</reference>
<dbReference type="EMBL" id="CT573074">
    <property type="protein sequence ID" value="CAJ70884.1"/>
    <property type="molecule type" value="Genomic_DNA"/>
</dbReference>
<evidence type="ECO:0000259" key="7">
    <source>
        <dbReference type="Pfam" id="PF22692"/>
    </source>
</evidence>
<dbReference type="PANTHER" id="PTHR30435:SF19">
    <property type="entry name" value="FLAGELLAR BASAL-BODY ROD PROTEIN FLGG"/>
    <property type="match status" value="1"/>
</dbReference>
<comment type="similarity">
    <text evidence="2 4">Belongs to the flagella basal body rod proteins family.</text>
</comment>
<dbReference type="NCBIfam" id="TIGR03506">
    <property type="entry name" value="FlgEFG_subfam"/>
    <property type="match status" value="2"/>
</dbReference>
<accession>Q1PUH9</accession>
<comment type="subcellular location">
    <subcellularLocation>
        <location evidence="1 4">Bacterial flagellum basal body</location>
    </subcellularLocation>
</comment>
<feature type="domain" description="Flagellar basal-body/hook protein C-terminal" evidence="6">
    <location>
        <begin position="203"/>
        <end position="247"/>
    </location>
</feature>
<evidence type="ECO:0000259" key="6">
    <source>
        <dbReference type="Pfam" id="PF06429"/>
    </source>
</evidence>
<sequence>MQPWRIERMISGLYTGATNMMGQGEYQAVIARNLANVNTVGYKKNIAVFESFVAGAKNQAKEASEGTGSSLGKVATDFSPGVMQFTGNELDLAIKGDGFFEVQTKAGIAYTRSGQFMLSRDRTVVTPEGWPLMSSGGPIQIPAKAQSFTFKTDGSVSVDGKTISKLNIVNFLNPDGLTSIGGSAYVASDKANPTTADGTVEIAQGYLEKSNVNVIDEMVNMIANMRSFQSGNKSTDSINDSLKKLIGLVS</sequence>
<dbReference type="GO" id="GO:0030694">
    <property type="term" value="C:bacterial-type flagellum basal body, rod"/>
    <property type="evidence" value="ECO:0007669"/>
    <property type="project" value="InterPro"/>
</dbReference>
<dbReference type="GO" id="GO:0071978">
    <property type="term" value="P:bacterial-type flagellum-dependent swarming motility"/>
    <property type="evidence" value="ECO:0007669"/>
    <property type="project" value="TreeGrafter"/>
</dbReference>
<dbReference type="InterPro" id="IPR012836">
    <property type="entry name" value="FlgF"/>
</dbReference>
<keyword evidence="8" id="KW-0282">Flagellum</keyword>
<evidence type="ECO:0000256" key="1">
    <source>
        <dbReference type="ARBA" id="ARBA00004117"/>
    </source>
</evidence>